<evidence type="ECO:0000256" key="6">
    <source>
        <dbReference type="ARBA" id="ARBA00022917"/>
    </source>
</evidence>
<dbReference type="CDD" id="cd00806">
    <property type="entry name" value="TrpRS_core"/>
    <property type="match status" value="1"/>
</dbReference>
<dbReference type="EC" id="6.1.1.2" evidence="2 9"/>
<dbReference type="GO" id="GO:0005524">
    <property type="term" value="F:ATP binding"/>
    <property type="evidence" value="ECO:0007669"/>
    <property type="project" value="UniProtKB-KW"/>
</dbReference>
<evidence type="ECO:0000313" key="12">
    <source>
        <dbReference type="Proteomes" id="UP000003806"/>
    </source>
</evidence>
<dbReference type="PRINTS" id="PR01039">
    <property type="entry name" value="TRNASYNTHTRP"/>
</dbReference>
<evidence type="ECO:0000256" key="2">
    <source>
        <dbReference type="ARBA" id="ARBA00013161"/>
    </source>
</evidence>
<gene>
    <name evidence="11" type="ORF">JonanDRAFT_1000</name>
</gene>
<dbReference type="NCBIfam" id="TIGR00233">
    <property type="entry name" value="trpS"/>
    <property type="match status" value="1"/>
</dbReference>
<dbReference type="Gene3D" id="3.40.50.620">
    <property type="entry name" value="HUPs"/>
    <property type="match status" value="1"/>
</dbReference>
<evidence type="ECO:0000256" key="8">
    <source>
        <dbReference type="ARBA" id="ARBA00049929"/>
    </source>
</evidence>
<dbReference type="EMBL" id="CM001376">
    <property type="protein sequence ID" value="EHM13372.1"/>
    <property type="molecule type" value="Genomic_DNA"/>
</dbReference>
<dbReference type="PANTHER" id="PTHR43766:SF1">
    <property type="entry name" value="TRYPTOPHAN--TRNA LIGASE, MITOCHONDRIAL"/>
    <property type="match status" value="1"/>
</dbReference>
<protein>
    <recommendedName>
        <fullName evidence="2 9">Tryptophan--tRNA ligase</fullName>
        <ecNumber evidence="2 9">6.1.1.2</ecNumber>
    </recommendedName>
</protein>
<keyword evidence="3 10" id="KW-0436">Ligase</keyword>
<dbReference type="PANTHER" id="PTHR43766">
    <property type="entry name" value="TRYPTOPHAN--TRNA LIGASE, MITOCHONDRIAL"/>
    <property type="match status" value="1"/>
</dbReference>
<evidence type="ECO:0000256" key="4">
    <source>
        <dbReference type="ARBA" id="ARBA00022741"/>
    </source>
</evidence>
<dbReference type="InterPro" id="IPR050203">
    <property type="entry name" value="Trp-tRNA_synthetase"/>
</dbReference>
<dbReference type="RefSeq" id="WP_008521443.1">
    <property type="nucleotide sequence ID" value="NZ_CM001376.1"/>
</dbReference>
<dbReference type="SUPFAM" id="SSF52374">
    <property type="entry name" value="Nucleotidylyl transferase"/>
    <property type="match status" value="1"/>
</dbReference>
<dbReference type="InterPro" id="IPR002305">
    <property type="entry name" value="aa-tRNA-synth_Ic"/>
</dbReference>
<organism evidence="11 12">
    <name type="scientific">Jonquetella anthropi DSM 22815</name>
    <dbReference type="NCBI Taxonomy" id="885272"/>
    <lineage>
        <taxon>Bacteria</taxon>
        <taxon>Thermotogati</taxon>
        <taxon>Synergistota</taxon>
        <taxon>Synergistia</taxon>
        <taxon>Synergistales</taxon>
        <taxon>Dethiosulfovibrionaceae</taxon>
        <taxon>Jonquetella</taxon>
    </lineage>
</organism>
<evidence type="ECO:0000313" key="11">
    <source>
        <dbReference type="EMBL" id="EHM13372.1"/>
    </source>
</evidence>
<dbReference type="FunFam" id="1.10.240.10:FF:000005">
    <property type="entry name" value="Tryptophan--tRNA ligase"/>
    <property type="match status" value="1"/>
</dbReference>
<accession>H0UL13</accession>
<name>H0UL13_9BACT</name>
<dbReference type="GO" id="GO:0004830">
    <property type="term" value="F:tryptophan-tRNA ligase activity"/>
    <property type="evidence" value="ECO:0007669"/>
    <property type="project" value="UniProtKB-UniRule"/>
</dbReference>
<evidence type="ECO:0000256" key="7">
    <source>
        <dbReference type="ARBA" id="ARBA00023146"/>
    </source>
</evidence>
<dbReference type="Pfam" id="PF00579">
    <property type="entry name" value="tRNA-synt_1b"/>
    <property type="match status" value="1"/>
</dbReference>
<evidence type="ECO:0000256" key="1">
    <source>
        <dbReference type="ARBA" id="ARBA00005594"/>
    </source>
</evidence>
<dbReference type="eggNOG" id="COG0180">
    <property type="taxonomic scope" value="Bacteria"/>
</dbReference>
<comment type="similarity">
    <text evidence="1 10">Belongs to the class-I aminoacyl-tRNA synthetase family.</text>
</comment>
<sequence>MKRIFSGMRPTGKLHLGHMAGALTNWLKLQRDPNVECFFGIVDWHAMTSNYADMTSLKVNCEEVLLDWLAVGLDPEKSPIFLQSHVHQHVELALALGMLTPLGWLERCPTYKEQILNLSNKDLGTYGFLGYPVLMAADILIYKATDVPVGEDQTAHLELARAIANRFNNFYRPVFPEPQIMLTATPKVPGTDGRKMSKSYGNSLMISDRADALWEKIRTMVTDPARIRKTDPGDPNKCPVWDLHKVFNGDEASKCQVAADCRAGAIGCIQCKRVLSDRLNEMMTPIWDRRDRFSSQPGLMEDILADGAARASAVAECTMAEAREAIGFIHPYRK</sequence>
<dbReference type="GO" id="GO:0006436">
    <property type="term" value="P:tryptophanyl-tRNA aminoacylation"/>
    <property type="evidence" value="ECO:0007669"/>
    <property type="project" value="UniProtKB-UniRule"/>
</dbReference>
<dbReference type="OrthoDB" id="9801042at2"/>
<proteinExistence type="inferred from homology"/>
<dbReference type="Gene3D" id="1.10.240.10">
    <property type="entry name" value="Tyrosyl-Transfer RNA Synthetase"/>
    <property type="match status" value="1"/>
</dbReference>
<evidence type="ECO:0000256" key="9">
    <source>
        <dbReference type="NCBIfam" id="TIGR00233"/>
    </source>
</evidence>
<reference evidence="11 12" key="1">
    <citation type="submission" date="2011-11" db="EMBL/GenBank/DDBJ databases">
        <title>The Noncontiguous Finished genome of Jonquetella anthropi DSM 22815.</title>
        <authorList>
            <consortium name="US DOE Joint Genome Institute (JGI-PGF)"/>
            <person name="Lucas S."/>
            <person name="Copeland A."/>
            <person name="Lapidus A."/>
            <person name="Glavina del Rio T."/>
            <person name="Dalin E."/>
            <person name="Tice H."/>
            <person name="Bruce D."/>
            <person name="Goodwin L."/>
            <person name="Pitluck S."/>
            <person name="Peters L."/>
            <person name="Mikhailova N."/>
            <person name="Held B."/>
            <person name="Kyrpides N."/>
            <person name="Mavromatis K."/>
            <person name="Ivanova N."/>
            <person name="Markowitz V."/>
            <person name="Cheng J.-F."/>
            <person name="Hugenholtz P."/>
            <person name="Woyke T."/>
            <person name="Wu D."/>
            <person name="Gronow S."/>
            <person name="Wellnitz S."/>
            <person name="Brambilla E."/>
            <person name="Klenk H.-P."/>
            <person name="Eisen J.A."/>
        </authorList>
    </citation>
    <scope>NUCLEOTIDE SEQUENCE [LARGE SCALE GENOMIC DNA]</scope>
    <source>
        <strain evidence="11 12">DSM 22815</strain>
    </source>
</reference>
<keyword evidence="5 10" id="KW-0067">ATP-binding</keyword>
<evidence type="ECO:0000256" key="3">
    <source>
        <dbReference type="ARBA" id="ARBA00022598"/>
    </source>
</evidence>
<dbReference type="HOGENOM" id="CLU_029244_0_0_0"/>
<comment type="catalytic activity">
    <reaction evidence="8">
        <text>tRNA(Trp) + L-tryptophan + ATP = L-tryptophyl-tRNA(Trp) + AMP + diphosphate + H(+)</text>
        <dbReference type="Rhea" id="RHEA:24080"/>
        <dbReference type="Rhea" id="RHEA-COMP:9671"/>
        <dbReference type="Rhea" id="RHEA-COMP:9705"/>
        <dbReference type="ChEBI" id="CHEBI:15378"/>
        <dbReference type="ChEBI" id="CHEBI:30616"/>
        <dbReference type="ChEBI" id="CHEBI:33019"/>
        <dbReference type="ChEBI" id="CHEBI:57912"/>
        <dbReference type="ChEBI" id="CHEBI:78442"/>
        <dbReference type="ChEBI" id="CHEBI:78535"/>
        <dbReference type="ChEBI" id="CHEBI:456215"/>
        <dbReference type="EC" id="6.1.1.2"/>
    </reaction>
</comment>
<dbReference type="GO" id="GO:0005829">
    <property type="term" value="C:cytosol"/>
    <property type="evidence" value="ECO:0007669"/>
    <property type="project" value="TreeGrafter"/>
</dbReference>
<evidence type="ECO:0000256" key="5">
    <source>
        <dbReference type="ARBA" id="ARBA00022840"/>
    </source>
</evidence>
<keyword evidence="6 10" id="KW-0648">Protein biosynthesis</keyword>
<dbReference type="PROSITE" id="PS00178">
    <property type="entry name" value="AA_TRNA_LIGASE_I"/>
    <property type="match status" value="1"/>
</dbReference>
<dbReference type="Proteomes" id="UP000003806">
    <property type="component" value="Chromosome"/>
</dbReference>
<keyword evidence="12" id="KW-1185">Reference proteome</keyword>
<dbReference type="InterPro" id="IPR014729">
    <property type="entry name" value="Rossmann-like_a/b/a_fold"/>
</dbReference>
<dbReference type="STRING" id="885272.JonanDRAFT_1000"/>
<keyword evidence="7 10" id="KW-0030">Aminoacyl-tRNA synthetase</keyword>
<dbReference type="InterPro" id="IPR001412">
    <property type="entry name" value="aa-tRNA-synth_I_CS"/>
</dbReference>
<dbReference type="AlphaFoldDB" id="H0UL13"/>
<dbReference type="InterPro" id="IPR002306">
    <property type="entry name" value="Trp-tRNA-ligase"/>
</dbReference>
<evidence type="ECO:0000256" key="10">
    <source>
        <dbReference type="RuleBase" id="RU363036"/>
    </source>
</evidence>
<keyword evidence="4 10" id="KW-0547">Nucleotide-binding</keyword>